<name>A0ABS4FNU5_9BACL</name>
<dbReference type="PANTHER" id="PTHR35795:SF1">
    <property type="entry name" value="BIS(5'-NUCLEOSYL)-TETRAPHOSPHATASE, SYMMETRICAL"/>
    <property type="match status" value="1"/>
</dbReference>
<dbReference type="SUPFAM" id="SSF109604">
    <property type="entry name" value="HD-domain/PDEase-like"/>
    <property type="match status" value="1"/>
</dbReference>
<evidence type="ECO:0000259" key="7">
    <source>
        <dbReference type="SMART" id="SM00471"/>
    </source>
</evidence>
<feature type="domain" description="HD/PDEase" evidence="7">
    <location>
        <begin position="16"/>
        <end position="143"/>
    </location>
</feature>
<evidence type="ECO:0000256" key="2">
    <source>
        <dbReference type="ARBA" id="ARBA00022723"/>
    </source>
</evidence>
<dbReference type="InterPro" id="IPR005249">
    <property type="entry name" value="YqeK"/>
</dbReference>
<dbReference type="GO" id="GO:0016787">
    <property type="term" value="F:hydrolase activity"/>
    <property type="evidence" value="ECO:0007669"/>
    <property type="project" value="UniProtKB-KW"/>
</dbReference>
<dbReference type="CDD" id="cd00077">
    <property type="entry name" value="HDc"/>
    <property type="match status" value="1"/>
</dbReference>
<evidence type="ECO:0000256" key="5">
    <source>
        <dbReference type="ARBA" id="ARBA00023004"/>
    </source>
</evidence>
<comment type="catalytic activity">
    <reaction evidence="6">
        <text>P(1),P(4)-bis(5'-adenosyl) tetraphosphate + H2O = 2 ADP + 2 H(+)</text>
        <dbReference type="Rhea" id="RHEA:24252"/>
        <dbReference type="ChEBI" id="CHEBI:15377"/>
        <dbReference type="ChEBI" id="CHEBI:15378"/>
        <dbReference type="ChEBI" id="CHEBI:58141"/>
        <dbReference type="ChEBI" id="CHEBI:456216"/>
        <dbReference type="EC" id="3.6.1.41"/>
    </reaction>
</comment>
<reference evidence="8 9" key="1">
    <citation type="submission" date="2021-03" db="EMBL/GenBank/DDBJ databases">
        <title>Genomic Encyclopedia of Type Strains, Phase IV (KMG-IV): sequencing the most valuable type-strain genomes for metagenomic binning, comparative biology and taxonomic classification.</title>
        <authorList>
            <person name="Goeker M."/>
        </authorList>
    </citation>
    <scope>NUCLEOTIDE SEQUENCE [LARGE SCALE GENOMIC DNA]</scope>
    <source>
        <strain evidence="8 9">DSM 14349</strain>
    </source>
</reference>
<dbReference type="InterPro" id="IPR051094">
    <property type="entry name" value="Diverse_Catalytic_Enzymes"/>
</dbReference>
<keyword evidence="3" id="KW-0547">Nucleotide-binding</keyword>
<dbReference type="Proteomes" id="UP001519272">
    <property type="component" value="Unassembled WGS sequence"/>
</dbReference>
<proteinExistence type="predicted"/>
<evidence type="ECO:0000256" key="3">
    <source>
        <dbReference type="ARBA" id="ARBA00022741"/>
    </source>
</evidence>
<dbReference type="NCBIfam" id="TIGR00488">
    <property type="entry name" value="bis(5'-nucleosyl)-tetraphosphatase (symmetrical) YqeK"/>
    <property type="match status" value="1"/>
</dbReference>
<dbReference type="Pfam" id="PF01966">
    <property type="entry name" value="HD"/>
    <property type="match status" value="1"/>
</dbReference>
<organism evidence="8 9">
    <name type="scientific">Paenibacillus turicensis</name>
    <dbReference type="NCBI Taxonomy" id="160487"/>
    <lineage>
        <taxon>Bacteria</taxon>
        <taxon>Bacillati</taxon>
        <taxon>Bacillota</taxon>
        <taxon>Bacilli</taxon>
        <taxon>Bacillales</taxon>
        <taxon>Paenibacillaceae</taxon>
        <taxon>Paenibacillus</taxon>
    </lineage>
</organism>
<comment type="caution">
    <text evidence="8">The sequence shown here is derived from an EMBL/GenBank/DDBJ whole genome shotgun (WGS) entry which is preliminary data.</text>
</comment>
<keyword evidence="9" id="KW-1185">Reference proteome</keyword>
<sequence>MGYTRDELIQIVSSQMPAKRWKHVEGVMSSAVTLSQRYGADPVKADMAALLHDLAKYWPVEQQVNVIKENNLNQELLLYDKQLLHGEVGAFIAQHDYGITDCEILDAVKYHTSGRVNMTLMDKIICLADYIEPGRDFPGVDNIRALAETSLDEALIAGLDSTITFLIEQRKVIYPTTLLARNDLLQALNK</sequence>
<dbReference type="EMBL" id="JAGGKG010000003">
    <property type="protein sequence ID" value="MBP1904251.1"/>
    <property type="molecule type" value="Genomic_DNA"/>
</dbReference>
<keyword evidence="4 8" id="KW-0378">Hydrolase</keyword>
<gene>
    <name evidence="8" type="ORF">J2Z32_000868</name>
</gene>
<accession>A0ABS4FNU5</accession>
<dbReference type="Gene3D" id="1.10.3210.10">
    <property type="entry name" value="Hypothetical protein af1432"/>
    <property type="match status" value="1"/>
</dbReference>
<evidence type="ECO:0000256" key="1">
    <source>
        <dbReference type="ARBA" id="ARBA00012506"/>
    </source>
</evidence>
<keyword evidence="5" id="KW-0408">Iron</keyword>
<evidence type="ECO:0000256" key="4">
    <source>
        <dbReference type="ARBA" id="ARBA00022801"/>
    </source>
</evidence>
<dbReference type="RefSeq" id="WP_210087939.1">
    <property type="nucleotide sequence ID" value="NZ_JAGGKG010000003.1"/>
</dbReference>
<dbReference type="InterPro" id="IPR003607">
    <property type="entry name" value="HD/PDEase_dom"/>
</dbReference>
<evidence type="ECO:0000313" key="8">
    <source>
        <dbReference type="EMBL" id="MBP1904251.1"/>
    </source>
</evidence>
<protein>
    <recommendedName>
        <fullName evidence="1">bis(5'-nucleosyl)-tetraphosphatase (symmetrical)</fullName>
        <ecNumber evidence="1">3.6.1.41</ecNumber>
    </recommendedName>
</protein>
<dbReference type="EC" id="3.6.1.41" evidence="1"/>
<evidence type="ECO:0000256" key="6">
    <source>
        <dbReference type="ARBA" id="ARBA00049417"/>
    </source>
</evidence>
<dbReference type="PANTHER" id="PTHR35795">
    <property type="entry name" value="SLR1885 PROTEIN"/>
    <property type="match status" value="1"/>
</dbReference>
<dbReference type="SMART" id="SM00471">
    <property type="entry name" value="HDc"/>
    <property type="match status" value="1"/>
</dbReference>
<evidence type="ECO:0000313" key="9">
    <source>
        <dbReference type="Proteomes" id="UP001519272"/>
    </source>
</evidence>
<dbReference type="InterPro" id="IPR006674">
    <property type="entry name" value="HD_domain"/>
</dbReference>
<keyword evidence="2" id="KW-0479">Metal-binding</keyword>